<dbReference type="Pfam" id="PF10294">
    <property type="entry name" value="Methyltransf_16"/>
    <property type="match status" value="2"/>
</dbReference>
<protein>
    <recommendedName>
        <fullName evidence="4">Diaminohydroxyphosphoribosylamino-pyrimidine deaminase</fullName>
    </recommendedName>
</protein>
<dbReference type="STRING" id="742152.A0A2H3K046"/>
<dbReference type="InterPro" id="IPR019410">
    <property type="entry name" value="Methyltransf_16"/>
</dbReference>
<dbReference type="PANTHER" id="PTHR14614">
    <property type="entry name" value="HEPATOCELLULAR CARCINOMA-ASSOCIATED ANTIGEN"/>
    <property type="match status" value="1"/>
</dbReference>
<dbReference type="AlphaFoldDB" id="A0A2H3K046"/>
<dbReference type="OrthoDB" id="2529286at2759"/>
<name>A0A2H3K046_WOLCO</name>
<feature type="region of interest" description="Disordered" evidence="1">
    <location>
        <begin position="77"/>
        <end position="100"/>
    </location>
</feature>
<dbReference type="SUPFAM" id="SSF53335">
    <property type="entry name" value="S-adenosyl-L-methionine-dependent methyltransferases"/>
    <property type="match status" value="1"/>
</dbReference>
<accession>A0A2H3K046</accession>
<organism evidence="2 3">
    <name type="scientific">Wolfiporia cocos (strain MD-104)</name>
    <name type="common">Brown rot fungus</name>
    <dbReference type="NCBI Taxonomy" id="742152"/>
    <lineage>
        <taxon>Eukaryota</taxon>
        <taxon>Fungi</taxon>
        <taxon>Dikarya</taxon>
        <taxon>Basidiomycota</taxon>
        <taxon>Agaricomycotina</taxon>
        <taxon>Agaricomycetes</taxon>
        <taxon>Polyporales</taxon>
        <taxon>Phaeolaceae</taxon>
        <taxon>Wolfiporia</taxon>
    </lineage>
</organism>
<dbReference type="InterPro" id="IPR029063">
    <property type="entry name" value="SAM-dependent_MTases_sf"/>
</dbReference>
<feature type="region of interest" description="Disordered" evidence="1">
    <location>
        <begin position="203"/>
        <end position="227"/>
    </location>
</feature>
<dbReference type="GO" id="GO:0032991">
    <property type="term" value="C:protein-containing complex"/>
    <property type="evidence" value="ECO:0007669"/>
    <property type="project" value="TreeGrafter"/>
</dbReference>
<dbReference type="EMBL" id="KB468146">
    <property type="protein sequence ID" value="PCH43488.1"/>
    <property type="molecule type" value="Genomic_DNA"/>
</dbReference>
<reference evidence="2 3" key="1">
    <citation type="journal article" date="2012" name="Science">
        <title>The Paleozoic origin of enzymatic lignin decomposition reconstructed from 31 fungal genomes.</title>
        <authorList>
            <person name="Floudas D."/>
            <person name="Binder M."/>
            <person name="Riley R."/>
            <person name="Barry K."/>
            <person name="Blanchette R.A."/>
            <person name="Henrissat B."/>
            <person name="Martinez A.T."/>
            <person name="Otillar R."/>
            <person name="Spatafora J.W."/>
            <person name="Yadav J.S."/>
            <person name="Aerts A."/>
            <person name="Benoit I."/>
            <person name="Boyd A."/>
            <person name="Carlson A."/>
            <person name="Copeland A."/>
            <person name="Coutinho P.M."/>
            <person name="de Vries R.P."/>
            <person name="Ferreira P."/>
            <person name="Findley K."/>
            <person name="Foster B."/>
            <person name="Gaskell J."/>
            <person name="Glotzer D."/>
            <person name="Gorecki P."/>
            <person name="Heitman J."/>
            <person name="Hesse C."/>
            <person name="Hori C."/>
            <person name="Igarashi K."/>
            <person name="Jurgens J.A."/>
            <person name="Kallen N."/>
            <person name="Kersten P."/>
            <person name="Kohler A."/>
            <person name="Kuees U."/>
            <person name="Kumar T.K.A."/>
            <person name="Kuo A."/>
            <person name="LaButti K."/>
            <person name="Larrondo L.F."/>
            <person name="Lindquist E."/>
            <person name="Ling A."/>
            <person name="Lombard V."/>
            <person name="Lucas S."/>
            <person name="Lundell T."/>
            <person name="Martin R."/>
            <person name="McLaughlin D.J."/>
            <person name="Morgenstern I."/>
            <person name="Morin E."/>
            <person name="Murat C."/>
            <person name="Nagy L.G."/>
            <person name="Nolan M."/>
            <person name="Ohm R.A."/>
            <person name="Patyshakuliyeva A."/>
            <person name="Rokas A."/>
            <person name="Ruiz-Duenas F.J."/>
            <person name="Sabat G."/>
            <person name="Salamov A."/>
            <person name="Samejima M."/>
            <person name="Schmutz J."/>
            <person name="Slot J.C."/>
            <person name="St John F."/>
            <person name="Stenlid J."/>
            <person name="Sun H."/>
            <person name="Sun S."/>
            <person name="Syed K."/>
            <person name="Tsang A."/>
            <person name="Wiebenga A."/>
            <person name="Young D."/>
            <person name="Pisabarro A."/>
            <person name="Eastwood D.C."/>
            <person name="Martin F."/>
            <person name="Cullen D."/>
            <person name="Grigoriev I.V."/>
            <person name="Hibbett D.S."/>
        </authorList>
    </citation>
    <scope>NUCLEOTIDE SEQUENCE [LARGE SCALE GENOMIC DNA]</scope>
    <source>
        <strain evidence="2 3">MD-104</strain>
    </source>
</reference>
<dbReference type="GO" id="GO:0005829">
    <property type="term" value="C:cytosol"/>
    <property type="evidence" value="ECO:0007669"/>
    <property type="project" value="TreeGrafter"/>
</dbReference>
<keyword evidence="3" id="KW-1185">Reference proteome</keyword>
<evidence type="ECO:0000256" key="1">
    <source>
        <dbReference type="SAM" id="MobiDB-lite"/>
    </source>
</evidence>
<gene>
    <name evidence="2" type="ORF">WOLCODRAFT_132788</name>
</gene>
<dbReference type="OMA" id="WHASVDF"/>
<feature type="compositionally biased region" description="Basic residues" evidence="1">
    <location>
        <begin position="84"/>
        <end position="93"/>
    </location>
</feature>
<dbReference type="PANTHER" id="PTHR14614:SF109">
    <property type="entry name" value="RIBOSOMAL LYSINE N-METHYLTRANSFERASE 5"/>
    <property type="match status" value="1"/>
</dbReference>
<dbReference type="Gene3D" id="3.40.50.150">
    <property type="entry name" value="Vaccinia Virus protein VP39"/>
    <property type="match status" value="1"/>
</dbReference>
<dbReference type="Proteomes" id="UP000218811">
    <property type="component" value="Unassembled WGS sequence"/>
</dbReference>
<evidence type="ECO:0008006" key="4">
    <source>
        <dbReference type="Google" id="ProtNLM"/>
    </source>
</evidence>
<dbReference type="GO" id="GO:0008757">
    <property type="term" value="F:S-adenosylmethionine-dependent methyltransferase activity"/>
    <property type="evidence" value="ECO:0007669"/>
    <property type="project" value="UniProtKB-ARBA"/>
</dbReference>
<evidence type="ECO:0000313" key="2">
    <source>
        <dbReference type="EMBL" id="PCH43488.1"/>
    </source>
</evidence>
<feature type="compositionally biased region" description="Low complexity" evidence="1">
    <location>
        <begin position="217"/>
        <end position="227"/>
    </location>
</feature>
<sequence length="342" mass="37902">MSSLAAPLIPSPYGPIRLPPGSTVVTDADEEVFLLYTDLAARKPVDGSTGFRGLGYADPHKDTLVLEFNIGNTLDSSLSESSAKKKSRKGSAHRVKENEQERTITIELAQDKTALRSRKGDTGSVVWRASVDFAQFVLSQYHTRAPNPLFDPVALRNAHVFELGAGTGLLGIVLSNIVARYTVTDIEPLVPLITKNLSLNLPRFSQPKPSPRRSKHSNTSSSSSDNSANVTAEVLDWITLHNAPAASREKLFAYPPVDLLLIVDCIYHPSLLPSLLTTINFLTTPERTAVFVMVELRAEDVVREFLERWLNLSSDGDWQIWSIGRIMDGPYAMWVGWKRHRQ</sequence>
<proteinExistence type="predicted"/>
<evidence type="ECO:0000313" key="3">
    <source>
        <dbReference type="Proteomes" id="UP000218811"/>
    </source>
</evidence>